<keyword evidence="2 5" id="KW-0560">Oxidoreductase</keyword>
<evidence type="ECO:0000256" key="3">
    <source>
        <dbReference type="ARBA" id="ARBA00048353"/>
    </source>
</evidence>
<dbReference type="InterPro" id="IPR005442">
    <property type="entry name" value="GST_omega"/>
</dbReference>
<dbReference type="InterPro" id="IPR004046">
    <property type="entry name" value="GST_C"/>
</dbReference>
<dbReference type="PANTHER" id="PTHR43968">
    <property type="match status" value="1"/>
</dbReference>
<dbReference type="Gene3D" id="1.20.1050.10">
    <property type="match status" value="1"/>
</dbReference>
<dbReference type="InterPro" id="IPR010987">
    <property type="entry name" value="Glutathione-S-Trfase_C-like"/>
</dbReference>
<feature type="domain" description="GST N-terminal" evidence="6">
    <location>
        <begin position="18"/>
        <end position="96"/>
    </location>
</feature>
<comment type="caution">
    <text evidence="8">The sequence shown here is derived from an EMBL/GenBank/DDBJ whole genome shotgun (WGS) entry which is preliminary data.</text>
</comment>
<dbReference type="GO" id="GO:0006749">
    <property type="term" value="P:glutathione metabolic process"/>
    <property type="evidence" value="ECO:0007669"/>
    <property type="project" value="UniProtKB-UniRule"/>
</dbReference>
<dbReference type="SUPFAM" id="SSF47616">
    <property type="entry name" value="GST C-terminal domain-like"/>
    <property type="match status" value="1"/>
</dbReference>
<dbReference type="EC" id="2.5.1.18" evidence="5"/>
<evidence type="ECO:0000259" key="6">
    <source>
        <dbReference type="PROSITE" id="PS50404"/>
    </source>
</evidence>
<dbReference type="PROSITE" id="PS50405">
    <property type="entry name" value="GST_CTER"/>
    <property type="match status" value="1"/>
</dbReference>
<dbReference type="FunFam" id="1.20.1050.10:FF:000009">
    <property type="entry name" value="Glutathione S-transferase omega-1"/>
    <property type="match status" value="1"/>
</dbReference>
<dbReference type="EC" id="1.8.5.1" evidence="5"/>
<dbReference type="InterPro" id="IPR050983">
    <property type="entry name" value="GST_Omega/HSP26"/>
</dbReference>
<dbReference type="SUPFAM" id="SSF52833">
    <property type="entry name" value="Thioredoxin-like"/>
    <property type="match status" value="1"/>
</dbReference>
<dbReference type="Gene3D" id="3.40.30.10">
    <property type="entry name" value="Glutaredoxin"/>
    <property type="match status" value="1"/>
</dbReference>
<sequence length="245" mass="28313">MSQRALGQDSTCPPPKPGVLRLYSMRFCPFAHRTRLVLSHKNIPHEVVNINLQNKPQWFLDLNPLGQVPVLQIDDKIIADSTATSEWLDDVYPEKRLQPADPYRRALDRVLLEYISKMNTTYYGAIFSTEAEDIKEKMTEIEKHLKFYEDKLSAREEGPYFGGSQPTMFDFYFWPTYERYPVLSKLKKLPAANFDSHKFPKLASYGKAMLERPEVKALAFASDTHAVFFNGYITGEPDFDLCLEQ</sequence>
<evidence type="ECO:0000256" key="2">
    <source>
        <dbReference type="ARBA" id="ARBA00023002"/>
    </source>
</evidence>
<dbReference type="FunFam" id="3.40.30.10:FF:000123">
    <property type="entry name" value="Glutathione transferase o1"/>
    <property type="match status" value="1"/>
</dbReference>
<evidence type="ECO:0000256" key="5">
    <source>
        <dbReference type="RuleBase" id="RU368071"/>
    </source>
</evidence>
<evidence type="ECO:0000256" key="4">
    <source>
        <dbReference type="ARBA" id="ARBA00049544"/>
    </source>
</evidence>
<comment type="catalytic activity">
    <reaction evidence="3 5">
        <text>methylarsonate + 2 glutathione + H(+) = methylarsonous acid + glutathione disulfide + H2O</text>
        <dbReference type="Rhea" id="RHEA:15969"/>
        <dbReference type="ChEBI" id="CHEBI:15377"/>
        <dbReference type="ChEBI" id="CHEBI:15378"/>
        <dbReference type="ChEBI" id="CHEBI:17826"/>
        <dbReference type="ChEBI" id="CHEBI:33409"/>
        <dbReference type="ChEBI" id="CHEBI:57925"/>
        <dbReference type="ChEBI" id="CHEBI:58297"/>
        <dbReference type="EC" id="1.20.4.2"/>
    </reaction>
</comment>
<proteinExistence type="inferred from homology"/>
<comment type="function">
    <text evidence="5">Exhibits glutathione-dependent thiol transferase activity. Has high dehydroascorbate reductase activity and may contribute to the recycling of ascorbic acid. Participates in the biotransformation of inorganic arsenic and reduces monomethylarsonic acid (MMA).</text>
</comment>
<dbReference type="GO" id="GO:0045174">
    <property type="term" value="F:glutathione dehydrogenase (ascorbate) activity"/>
    <property type="evidence" value="ECO:0007669"/>
    <property type="project" value="UniProtKB-UniRule"/>
</dbReference>
<comment type="similarity">
    <text evidence="1 5">Belongs to the GST superfamily. Omega family.</text>
</comment>
<dbReference type="SFLD" id="SFLDS00019">
    <property type="entry name" value="Glutathione_Transferase_(cytos"/>
    <property type="match status" value="1"/>
</dbReference>
<dbReference type="InterPro" id="IPR036282">
    <property type="entry name" value="Glutathione-S-Trfase_C_sf"/>
</dbReference>
<keyword evidence="5" id="KW-0808">Transferase</keyword>
<dbReference type="InterPro" id="IPR036249">
    <property type="entry name" value="Thioredoxin-like_sf"/>
</dbReference>
<feature type="domain" description="GST C-terminal" evidence="7">
    <location>
        <begin position="101"/>
        <end position="241"/>
    </location>
</feature>
<dbReference type="InterPro" id="IPR040079">
    <property type="entry name" value="Glutathione_S-Trfase"/>
</dbReference>
<dbReference type="PANTHER" id="PTHR43968:SF6">
    <property type="entry name" value="GLUTATHIONE S-TRANSFERASE OMEGA"/>
    <property type="match status" value="1"/>
</dbReference>
<keyword evidence="9" id="KW-1185">Reference proteome</keyword>
<dbReference type="EC" id="1.20.4.2" evidence="5"/>
<reference evidence="8" key="1">
    <citation type="journal article" date="2023" name="G3 (Bethesda)">
        <title>A reference genome for the long-term kleptoplast-retaining sea slug Elysia crispata morphotype clarki.</title>
        <authorList>
            <person name="Eastman K.E."/>
            <person name="Pendleton A.L."/>
            <person name="Shaikh M.A."/>
            <person name="Suttiyut T."/>
            <person name="Ogas R."/>
            <person name="Tomko P."/>
            <person name="Gavelis G."/>
            <person name="Widhalm J.R."/>
            <person name="Wisecaver J.H."/>
        </authorList>
    </citation>
    <scope>NUCLEOTIDE SEQUENCE</scope>
    <source>
        <strain evidence="8">ECLA1</strain>
    </source>
</reference>
<evidence type="ECO:0000256" key="1">
    <source>
        <dbReference type="ARBA" id="ARBA00011067"/>
    </source>
</evidence>
<dbReference type="GO" id="GO:0004364">
    <property type="term" value="F:glutathione transferase activity"/>
    <property type="evidence" value="ECO:0007669"/>
    <property type="project" value="UniProtKB-UniRule"/>
</dbReference>
<dbReference type="PROSITE" id="PS50404">
    <property type="entry name" value="GST_NTER"/>
    <property type="match status" value="1"/>
</dbReference>
<dbReference type="SFLD" id="SFLDG00358">
    <property type="entry name" value="Main_(cytGST)"/>
    <property type="match status" value="1"/>
</dbReference>
<dbReference type="PROSITE" id="PS51354">
    <property type="entry name" value="GLUTAREDOXIN_2"/>
    <property type="match status" value="1"/>
</dbReference>
<protein>
    <recommendedName>
        <fullName evidence="5">Glutathione S-transferase omega</fullName>
        <shortName evidence="5">GSTO</shortName>
        <ecNumber evidence="5">1.20.4.2</ecNumber>
        <ecNumber evidence="5">1.8.5.1</ecNumber>
        <ecNumber evidence="5">2.5.1.18</ecNumber>
    </recommendedName>
    <alternativeName>
        <fullName evidence="5">Glutathione-dependent dehydroascorbate reductase</fullName>
    </alternativeName>
    <alternativeName>
        <fullName evidence="5">Monomethylarsonic acid reductase</fullName>
    </alternativeName>
</protein>
<dbReference type="Pfam" id="PF13417">
    <property type="entry name" value="GST_N_3"/>
    <property type="match status" value="1"/>
</dbReference>
<dbReference type="Proteomes" id="UP001283361">
    <property type="component" value="Unassembled WGS sequence"/>
</dbReference>
<organism evidence="8 9">
    <name type="scientific">Elysia crispata</name>
    <name type="common">lettuce slug</name>
    <dbReference type="NCBI Taxonomy" id="231223"/>
    <lineage>
        <taxon>Eukaryota</taxon>
        <taxon>Metazoa</taxon>
        <taxon>Spiralia</taxon>
        <taxon>Lophotrochozoa</taxon>
        <taxon>Mollusca</taxon>
        <taxon>Gastropoda</taxon>
        <taxon>Heterobranchia</taxon>
        <taxon>Euthyneura</taxon>
        <taxon>Panpulmonata</taxon>
        <taxon>Sacoglossa</taxon>
        <taxon>Placobranchoidea</taxon>
        <taxon>Plakobranchidae</taxon>
        <taxon>Elysia</taxon>
    </lineage>
</organism>
<evidence type="ECO:0000313" key="8">
    <source>
        <dbReference type="EMBL" id="KAK3790456.1"/>
    </source>
</evidence>
<name>A0AAE1E145_9GAST</name>
<accession>A0AAE1E145</accession>
<dbReference type="GO" id="GO:0005737">
    <property type="term" value="C:cytoplasm"/>
    <property type="evidence" value="ECO:0007669"/>
    <property type="project" value="InterPro"/>
</dbReference>
<evidence type="ECO:0000313" key="9">
    <source>
        <dbReference type="Proteomes" id="UP001283361"/>
    </source>
</evidence>
<dbReference type="AlphaFoldDB" id="A0AAE1E145"/>
<gene>
    <name evidence="8" type="ORF">RRG08_015925</name>
</gene>
<dbReference type="Pfam" id="PF14497">
    <property type="entry name" value="GST_C_3"/>
    <property type="match status" value="1"/>
</dbReference>
<dbReference type="InterPro" id="IPR004045">
    <property type="entry name" value="Glutathione_S-Trfase_N"/>
</dbReference>
<evidence type="ECO:0000259" key="7">
    <source>
        <dbReference type="PROSITE" id="PS50405"/>
    </source>
</evidence>
<comment type="catalytic activity">
    <reaction evidence="4 5">
        <text>L-dehydroascorbate + 2 glutathione = glutathione disulfide + L-ascorbate</text>
        <dbReference type="Rhea" id="RHEA:24424"/>
        <dbReference type="ChEBI" id="CHEBI:38290"/>
        <dbReference type="ChEBI" id="CHEBI:57925"/>
        <dbReference type="ChEBI" id="CHEBI:58297"/>
        <dbReference type="ChEBI" id="CHEBI:58539"/>
        <dbReference type="EC" id="1.8.5.1"/>
    </reaction>
</comment>
<comment type="catalytic activity">
    <reaction evidence="5">
        <text>RX + glutathione = an S-substituted glutathione + a halide anion + H(+)</text>
        <dbReference type="Rhea" id="RHEA:16437"/>
        <dbReference type="ChEBI" id="CHEBI:15378"/>
        <dbReference type="ChEBI" id="CHEBI:16042"/>
        <dbReference type="ChEBI" id="CHEBI:17792"/>
        <dbReference type="ChEBI" id="CHEBI:57925"/>
        <dbReference type="ChEBI" id="CHEBI:90779"/>
        <dbReference type="EC" id="2.5.1.18"/>
    </reaction>
</comment>
<dbReference type="PRINTS" id="PR01625">
    <property type="entry name" value="GSTRNSFRASEO"/>
</dbReference>
<dbReference type="EMBL" id="JAWDGP010001540">
    <property type="protein sequence ID" value="KAK3790456.1"/>
    <property type="molecule type" value="Genomic_DNA"/>
</dbReference>
<dbReference type="GO" id="GO:0050610">
    <property type="term" value="F:methylarsonate reductase activity"/>
    <property type="evidence" value="ECO:0007669"/>
    <property type="project" value="UniProtKB-UniRule"/>
</dbReference>